<dbReference type="Pfam" id="PF07681">
    <property type="entry name" value="DoxX"/>
    <property type="match status" value="1"/>
</dbReference>
<feature type="transmembrane region" description="Helical" evidence="5">
    <location>
        <begin position="44"/>
        <end position="67"/>
    </location>
</feature>
<keyword evidence="4 5" id="KW-0472">Membrane</keyword>
<dbReference type="OrthoDB" id="2969770at2"/>
<evidence type="ECO:0000256" key="1">
    <source>
        <dbReference type="ARBA" id="ARBA00004141"/>
    </source>
</evidence>
<gene>
    <name evidence="6" type="ORF">SAMN05216498_0690</name>
</gene>
<reference evidence="6 7" key="1">
    <citation type="submission" date="2016-10" db="EMBL/GenBank/DDBJ databases">
        <authorList>
            <person name="de Groot N.N."/>
        </authorList>
    </citation>
    <scope>NUCLEOTIDE SEQUENCE [LARGE SCALE GENOMIC DNA]</scope>
    <source>
        <strain evidence="6 7">CGMCC 1.3442</strain>
    </source>
</reference>
<name>A0A1G9WD44_9BACI</name>
<keyword evidence="3 5" id="KW-1133">Transmembrane helix</keyword>
<evidence type="ECO:0000256" key="4">
    <source>
        <dbReference type="ARBA" id="ARBA00023136"/>
    </source>
</evidence>
<feature type="transmembrane region" description="Helical" evidence="5">
    <location>
        <begin position="12"/>
        <end position="32"/>
    </location>
</feature>
<evidence type="ECO:0000256" key="5">
    <source>
        <dbReference type="SAM" id="Phobius"/>
    </source>
</evidence>
<dbReference type="GO" id="GO:0016020">
    <property type="term" value="C:membrane"/>
    <property type="evidence" value="ECO:0007669"/>
    <property type="project" value="UniProtKB-SubCell"/>
</dbReference>
<dbReference type="Proteomes" id="UP000199334">
    <property type="component" value="Unassembled WGS sequence"/>
</dbReference>
<proteinExistence type="predicted"/>
<dbReference type="EMBL" id="FNIG01000001">
    <property type="protein sequence ID" value="SDM82193.1"/>
    <property type="molecule type" value="Genomic_DNA"/>
</dbReference>
<dbReference type="AlphaFoldDB" id="A0A1G9WD44"/>
<keyword evidence="2 5" id="KW-0812">Transmembrane</keyword>
<comment type="subcellular location">
    <subcellularLocation>
        <location evidence="1">Membrane</location>
        <topology evidence="1">Multi-pass membrane protein</topology>
    </subcellularLocation>
</comment>
<feature type="transmembrane region" description="Helical" evidence="5">
    <location>
        <begin position="74"/>
        <end position="91"/>
    </location>
</feature>
<dbReference type="InterPro" id="IPR032808">
    <property type="entry name" value="DoxX"/>
</dbReference>
<evidence type="ECO:0000256" key="2">
    <source>
        <dbReference type="ARBA" id="ARBA00022692"/>
    </source>
</evidence>
<evidence type="ECO:0000313" key="7">
    <source>
        <dbReference type="Proteomes" id="UP000199334"/>
    </source>
</evidence>
<dbReference type="RefSeq" id="WP_093855204.1">
    <property type="nucleotide sequence ID" value="NZ_BJVZ01000003.1"/>
</dbReference>
<evidence type="ECO:0000256" key="3">
    <source>
        <dbReference type="ARBA" id="ARBA00022989"/>
    </source>
</evidence>
<dbReference type="STRING" id="237069.SAMN05216498_0690"/>
<sequence length="126" mass="14083">MVNISTTALVRYLVGLAFIVSASMKLFGGGLSDYFISLGLPYPITFMYVVAIAEIVCGLFIVLNYYVRYATMPLLIIIIGAIVITKLPMLHSGIINTLFHSRLDLIMLGLLFLLFQQYDGHIFRKS</sequence>
<keyword evidence="7" id="KW-1185">Reference proteome</keyword>
<accession>A0A1G9WD44</accession>
<protein>
    <submittedName>
        <fullName evidence="6">Uncharacterized membrane protein YphA, DoxX/SURF4 family</fullName>
    </submittedName>
</protein>
<evidence type="ECO:0000313" key="6">
    <source>
        <dbReference type="EMBL" id="SDM82193.1"/>
    </source>
</evidence>
<organism evidence="6 7">
    <name type="scientific">Tenuibacillus multivorans</name>
    <dbReference type="NCBI Taxonomy" id="237069"/>
    <lineage>
        <taxon>Bacteria</taxon>
        <taxon>Bacillati</taxon>
        <taxon>Bacillota</taxon>
        <taxon>Bacilli</taxon>
        <taxon>Bacillales</taxon>
        <taxon>Bacillaceae</taxon>
        <taxon>Tenuibacillus</taxon>
    </lineage>
</organism>